<feature type="compositionally biased region" description="Acidic residues" evidence="4">
    <location>
        <begin position="146"/>
        <end position="167"/>
    </location>
</feature>
<organism evidence="5 6">
    <name type="scientific">Punica granatum</name>
    <name type="common">Pomegranate</name>
    <dbReference type="NCBI Taxonomy" id="22663"/>
    <lineage>
        <taxon>Eukaryota</taxon>
        <taxon>Viridiplantae</taxon>
        <taxon>Streptophyta</taxon>
        <taxon>Embryophyta</taxon>
        <taxon>Tracheophyta</taxon>
        <taxon>Spermatophyta</taxon>
        <taxon>Magnoliopsida</taxon>
        <taxon>eudicotyledons</taxon>
        <taxon>Gunneridae</taxon>
        <taxon>Pentapetalae</taxon>
        <taxon>rosids</taxon>
        <taxon>malvids</taxon>
        <taxon>Myrtales</taxon>
        <taxon>Lythraceae</taxon>
        <taxon>Punica</taxon>
    </lineage>
</organism>
<evidence type="ECO:0000256" key="4">
    <source>
        <dbReference type="SAM" id="MobiDB-lite"/>
    </source>
</evidence>
<feature type="compositionally biased region" description="Basic and acidic residues" evidence="4">
    <location>
        <begin position="749"/>
        <end position="760"/>
    </location>
</feature>
<dbReference type="Pfam" id="PF03715">
    <property type="entry name" value="Noc2"/>
    <property type="match status" value="1"/>
</dbReference>
<dbReference type="GO" id="GO:0030690">
    <property type="term" value="C:Noc1p-Noc2p complex"/>
    <property type="evidence" value="ECO:0007669"/>
    <property type="project" value="TreeGrafter"/>
</dbReference>
<dbReference type="GO" id="GO:0005730">
    <property type="term" value="C:nucleolus"/>
    <property type="evidence" value="ECO:0007669"/>
    <property type="project" value="TreeGrafter"/>
</dbReference>
<comment type="similarity">
    <text evidence="2">Belongs to the NOC2 family.</text>
</comment>
<dbReference type="PANTHER" id="PTHR12687:SF8">
    <property type="entry name" value="PROTEIN REBELOTE"/>
    <property type="match status" value="1"/>
</dbReference>
<keyword evidence="6" id="KW-1185">Reference proteome</keyword>
<evidence type="ECO:0000256" key="1">
    <source>
        <dbReference type="ARBA" id="ARBA00004123"/>
    </source>
</evidence>
<feature type="region of interest" description="Disordered" evidence="4">
    <location>
        <begin position="749"/>
        <end position="788"/>
    </location>
</feature>
<dbReference type="STRING" id="22663.A0A2I0IGY2"/>
<sequence>MPQLRLGFQPPPLDHRRGPLSRGSRFFHVSSGLLIVPAVDWASRHFPSAKPELEQKLSVSAAIFVSPKMGKLGKKARKFAKKNLQSVLKRRRKIKSMIKRKASKREGRGHPEDEERDTREQPKERNFEDQDILDIPLEDVFGRDGIDEDEDDSDSDGYLSEESDGCAEGDQNGTCLEDNKSMTALSAQSNDIYSELAKKKSRLEKLKRKDPEFSKFLDNYEKSLDQFRDDEVYSGDDTSNDGMEEVEEDTSKPRKIKLLTMPTIDAWCQQVIEKQSVPALTSLLNAYQAASHCRTESSHFSRVASIYEIPNGECFARILFFMLREGNKIFRGLLGIPCSSCKKETILDLRSTQKWKNLKPLIKSFLRSTLFILGEITDSGILDFALKQLRDAIIFFAAFPSLLHRLMKVSIHLWATGKGSLSSQSFLIIRVVASTFGSDWFDTCLIKMYKTFIAHSKFIEPGLRKHMEYLRNSIVELCSLDVHKSSGKALVSIKHLAKILQLALRTKKKEALKKVFSWQYTNCVHLWVTFTSENSSDYDLQALLFIIVQIINGMAGLFLGPRYLPLRIKCIQWLNTLSHSSGIFIPVASFALDILEYRVGKVGGKRAKDFKFLSSVKLPKYWLKSQDFQEQCVFSSIELLCVHFDQWCHHISFPELATAPLIRLRKFCETTTAETFNRSVKRFIDQVEQNIDFVRKKRDEVAFSPKDDQAVETFLQLERSNANISYRQYYRNVIQKAVSHGLLMNESSMEKKKLPKERRQLQNRTDVAIMDGELENGDGGKVGKKRKT</sequence>
<evidence type="ECO:0000313" key="5">
    <source>
        <dbReference type="EMBL" id="PKI43265.1"/>
    </source>
</evidence>
<feature type="region of interest" description="Disordered" evidence="4">
    <location>
        <begin position="95"/>
        <end position="177"/>
    </location>
</feature>
<accession>A0A2I0IGY2</accession>
<dbReference type="GO" id="GO:0042273">
    <property type="term" value="P:ribosomal large subunit biogenesis"/>
    <property type="evidence" value="ECO:0007669"/>
    <property type="project" value="TreeGrafter"/>
</dbReference>
<feature type="region of interest" description="Disordered" evidence="4">
    <location>
        <begin position="228"/>
        <end position="251"/>
    </location>
</feature>
<evidence type="ECO:0000256" key="2">
    <source>
        <dbReference type="ARBA" id="ARBA00005907"/>
    </source>
</evidence>
<protein>
    <recommendedName>
        <fullName evidence="7">Nucleolar complex protein 2 homolog</fullName>
    </recommendedName>
</protein>
<dbReference type="GO" id="GO:0030691">
    <property type="term" value="C:Noc2p-Noc3p complex"/>
    <property type="evidence" value="ECO:0007669"/>
    <property type="project" value="TreeGrafter"/>
</dbReference>
<evidence type="ECO:0000256" key="3">
    <source>
        <dbReference type="ARBA" id="ARBA00023242"/>
    </source>
</evidence>
<dbReference type="EMBL" id="PGOL01003064">
    <property type="protein sequence ID" value="PKI43265.1"/>
    <property type="molecule type" value="Genomic_DNA"/>
</dbReference>
<name>A0A2I0IGY2_PUNGR</name>
<feature type="compositionally biased region" description="Acidic residues" evidence="4">
    <location>
        <begin position="232"/>
        <end position="248"/>
    </location>
</feature>
<dbReference type="PANTHER" id="PTHR12687">
    <property type="entry name" value="NUCLEOLAR COMPLEX 2 AND RAD4-RELATED"/>
    <property type="match status" value="1"/>
</dbReference>
<dbReference type="Proteomes" id="UP000233551">
    <property type="component" value="Unassembled WGS sequence"/>
</dbReference>
<proteinExistence type="inferred from homology"/>
<comment type="caution">
    <text evidence="5">The sequence shown here is derived from an EMBL/GenBank/DDBJ whole genome shotgun (WGS) entry which is preliminary data.</text>
</comment>
<gene>
    <name evidence="5" type="ORF">CRG98_036351</name>
</gene>
<feature type="compositionally biased region" description="Basic and acidic residues" evidence="4">
    <location>
        <begin position="104"/>
        <end position="128"/>
    </location>
</feature>
<comment type="subcellular location">
    <subcellularLocation>
        <location evidence="1">Nucleus</location>
    </subcellularLocation>
</comment>
<dbReference type="AlphaFoldDB" id="A0A2I0IGY2"/>
<keyword evidence="3" id="KW-0539">Nucleus</keyword>
<evidence type="ECO:0000313" key="6">
    <source>
        <dbReference type="Proteomes" id="UP000233551"/>
    </source>
</evidence>
<evidence type="ECO:0008006" key="7">
    <source>
        <dbReference type="Google" id="ProtNLM"/>
    </source>
</evidence>
<reference evidence="5 6" key="1">
    <citation type="submission" date="2017-11" db="EMBL/GenBank/DDBJ databases">
        <title>De-novo sequencing of pomegranate (Punica granatum L.) genome.</title>
        <authorList>
            <person name="Akparov Z."/>
            <person name="Amiraslanov A."/>
            <person name="Hajiyeva S."/>
            <person name="Abbasov M."/>
            <person name="Kaur K."/>
            <person name="Hamwieh A."/>
            <person name="Solovyev V."/>
            <person name="Salamov A."/>
            <person name="Braich B."/>
            <person name="Kosarev P."/>
            <person name="Mahmoud A."/>
            <person name="Hajiyev E."/>
            <person name="Babayeva S."/>
            <person name="Izzatullayeva V."/>
            <person name="Mammadov A."/>
            <person name="Mammadov A."/>
            <person name="Sharifova S."/>
            <person name="Ojaghi J."/>
            <person name="Eynullazada K."/>
            <person name="Bayramov B."/>
            <person name="Abdulazimova A."/>
            <person name="Shahmuradov I."/>
        </authorList>
    </citation>
    <scope>NUCLEOTIDE SEQUENCE [LARGE SCALE GENOMIC DNA]</scope>
    <source>
        <strain evidence="6">cv. AG2017</strain>
        <tissue evidence="5">Leaf</tissue>
    </source>
</reference>
<dbReference type="GO" id="GO:0005654">
    <property type="term" value="C:nucleoplasm"/>
    <property type="evidence" value="ECO:0007669"/>
    <property type="project" value="TreeGrafter"/>
</dbReference>
<dbReference type="InterPro" id="IPR005343">
    <property type="entry name" value="Noc2"/>
</dbReference>